<accession>A0AAJ6BML2</accession>
<feature type="domain" description="Acyl-CoA dehydrogenase/oxidase N-terminal" evidence="2">
    <location>
        <begin position="32"/>
        <end position="121"/>
    </location>
</feature>
<dbReference type="Pfam" id="PF08028">
    <property type="entry name" value="Acyl-CoA_dh_2"/>
    <property type="match status" value="1"/>
</dbReference>
<dbReference type="KEGG" id="acob:P0Y56_16105"/>
<dbReference type="InterPro" id="IPR013786">
    <property type="entry name" value="AcylCoA_DH/ox_N"/>
</dbReference>
<dbReference type="InterPro" id="IPR036250">
    <property type="entry name" value="AcylCo_DH-like_C"/>
</dbReference>
<evidence type="ECO:0000259" key="2">
    <source>
        <dbReference type="Pfam" id="PF02771"/>
    </source>
</evidence>
<dbReference type="InterPro" id="IPR013107">
    <property type="entry name" value="Acyl-CoA_DH_C"/>
</dbReference>
<feature type="domain" description="Acyl-CoA dehydrogenase C-terminal" evidence="3">
    <location>
        <begin position="257"/>
        <end position="385"/>
    </location>
</feature>
<dbReference type="SUPFAM" id="SSF47203">
    <property type="entry name" value="Acyl-CoA dehydrogenase C-terminal domain-like"/>
    <property type="match status" value="1"/>
</dbReference>
<dbReference type="GO" id="GO:0050660">
    <property type="term" value="F:flavin adenine dinucleotide binding"/>
    <property type="evidence" value="ECO:0007669"/>
    <property type="project" value="InterPro"/>
</dbReference>
<dbReference type="GO" id="GO:0008470">
    <property type="term" value="F:3-methylbutanoyl-CoA dehydrogenase activity"/>
    <property type="evidence" value="ECO:0007669"/>
    <property type="project" value="TreeGrafter"/>
</dbReference>
<dbReference type="EMBL" id="CP119316">
    <property type="protein sequence ID" value="WEK46509.1"/>
    <property type="molecule type" value="Genomic_DNA"/>
</dbReference>
<dbReference type="InterPro" id="IPR046373">
    <property type="entry name" value="Acyl-CoA_Oxase/DH_mid-dom_sf"/>
</dbReference>
<dbReference type="PANTHER" id="PTHR43884:SF12">
    <property type="entry name" value="ISOVALERYL-COA DEHYDROGENASE, MITOCHONDRIAL-RELATED"/>
    <property type="match status" value="1"/>
</dbReference>
<organism evidence="4 5">
    <name type="scientific">Candidatus Andeanibacterium colombiense</name>
    <dbReference type="NCBI Taxonomy" id="3121345"/>
    <lineage>
        <taxon>Bacteria</taxon>
        <taxon>Pseudomonadati</taxon>
        <taxon>Pseudomonadota</taxon>
        <taxon>Alphaproteobacteria</taxon>
        <taxon>Sphingomonadales</taxon>
        <taxon>Sphingomonadaceae</taxon>
        <taxon>Candidatus Andeanibacterium</taxon>
    </lineage>
</organism>
<evidence type="ECO:0000313" key="4">
    <source>
        <dbReference type="EMBL" id="WEK46509.1"/>
    </source>
</evidence>
<proteinExistence type="predicted"/>
<dbReference type="Gene3D" id="2.40.110.10">
    <property type="entry name" value="Butyryl-CoA Dehydrogenase, subunit A, domain 2"/>
    <property type="match status" value="1"/>
</dbReference>
<name>A0AAJ6BML2_9SPHN</name>
<dbReference type="PIRSF" id="PIRSF016578">
    <property type="entry name" value="HsaA"/>
    <property type="match status" value="1"/>
</dbReference>
<dbReference type="InterPro" id="IPR037069">
    <property type="entry name" value="AcylCoA_DH/ox_N_sf"/>
</dbReference>
<dbReference type="SUPFAM" id="SSF56645">
    <property type="entry name" value="Acyl-CoA dehydrogenase NM domain-like"/>
    <property type="match status" value="1"/>
</dbReference>
<dbReference type="Gene3D" id="1.10.540.10">
    <property type="entry name" value="Acyl-CoA dehydrogenase/oxidase, N-terminal domain"/>
    <property type="match status" value="1"/>
</dbReference>
<dbReference type="GO" id="GO:0006552">
    <property type="term" value="P:L-leucine catabolic process"/>
    <property type="evidence" value="ECO:0007669"/>
    <property type="project" value="TreeGrafter"/>
</dbReference>
<dbReference type="Pfam" id="PF02771">
    <property type="entry name" value="Acyl-CoA_dh_N"/>
    <property type="match status" value="1"/>
</dbReference>
<evidence type="ECO:0000313" key="5">
    <source>
        <dbReference type="Proteomes" id="UP001218362"/>
    </source>
</evidence>
<dbReference type="PANTHER" id="PTHR43884">
    <property type="entry name" value="ACYL-COA DEHYDROGENASE"/>
    <property type="match status" value="1"/>
</dbReference>
<keyword evidence="1" id="KW-0560">Oxidoreductase</keyword>
<dbReference type="Gene3D" id="1.20.140.10">
    <property type="entry name" value="Butyryl-CoA Dehydrogenase, subunit A, domain 3"/>
    <property type="match status" value="1"/>
</dbReference>
<gene>
    <name evidence="4" type="ORF">P0Y56_16105</name>
</gene>
<dbReference type="Proteomes" id="UP001218362">
    <property type="component" value="Chromosome"/>
</dbReference>
<sequence>MASDVLTNVEKSGNLSGRPVVASSAEALAKIRELLPDVAEADVSSEADRHLSDSLVDKIRASGLFGLVIPKNLGGSELSFADLVRVTAEIGAVSGSAAWIYGVLAGHSWLINLFPEQAQREIMADPTTLIGTVFRLGGEVVEYEDGYKLTGGNGRFCSGIDYANWVIIGNAVKKADGSMEPRFFVVPKTDIQVVDDWQTMGMRATGSRSIRIDNAFIPAHRSVNFADMLSGSTPGAQMHEGAIYQMPFADIAPFSIVGAPLGMAKGMVNRFAEELGRKLADADPLEVAEQSATLARIGEVSAEIDAALALVISDAEMIDRAKDPADISQLQRAQIPRNWAFAVQRARHAANRIFEVAGGSAIYNGDAMQRMFRDLNSSAQHFAFTWDRAMTGYGRRAAGLKQGEFAVPRRK</sequence>
<dbReference type="AlphaFoldDB" id="A0AAJ6BML2"/>
<evidence type="ECO:0000259" key="3">
    <source>
        <dbReference type="Pfam" id="PF08028"/>
    </source>
</evidence>
<dbReference type="InterPro" id="IPR009100">
    <property type="entry name" value="AcylCoA_DH/oxidase_NM_dom_sf"/>
</dbReference>
<reference evidence="4" key="1">
    <citation type="submission" date="2023-03" db="EMBL/GenBank/DDBJ databases">
        <title>Andean soil-derived lignocellulolytic bacterial consortium as a source of novel taxa and putative plastic-active enzymes.</title>
        <authorList>
            <person name="Diaz-Garcia L."/>
            <person name="Chuvochina M."/>
            <person name="Feuerriegel G."/>
            <person name="Bunk B."/>
            <person name="Sproer C."/>
            <person name="Streit W.R."/>
            <person name="Rodriguez L.M."/>
            <person name="Overmann J."/>
            <person name="Jimenez D.J."/>
        </authorList>
    </citation>
    <scope>NUCLEOTIDE SEQUENCE</scope>
    <source>
        <strain evidence="4">MAG 26</strain>
    </source>
</reference>
<evidence type="ECO:0000256" key="1">
    <source>
        <dbReference type="ARBA" id="ARBA00023002"/>
    </source>
</evidence>
<protein>
    <submittedName>
        <fullName evidence="4">Acyl-CoA dehydrogenase family protein</fullName>
    </submittedName>
</protein>